<organism evidence="3 4">
    <name type="scientific">Actinocorallia aurantiaca</name>
    <dbReference type="NCBI Taxonomy" id="46204"/>
    <lineage>
        <taxon>Bacteria</taxon>
        <taxon>Bacillati</taxon>
        <taxon>Actinomycetota</taxon>
        <taxon>Actinomycetes</taxon>
        <taxon>Streptosporangiales</taxon>
        <taxon>Thermomonosporaceae</taxon>
        <taxon>Actinocorallia</taxon>
    </lineage>
</organism>
<feature type="signal peptide" evidence="2">
    <location>
        <begin position="1"/>
        <end position="21"/>
    </location>
</feature>
<evidence type="ECO:0008006" key="5">
    <source>
        <dbReference type="Google" id="ProtNLM"/>
    </source>
</evidence>
<keyword evidence="4" id="KW-1185">Reference proteome</keyword>
<keyword evidence="2" id="KW-0732">Signal</keyword>
<dbReference type="EMBL" id="BAAATZ010000006">
    <property type="protein sequence ID" value="GAA2723307.1"/>
    <property type="molecule type" value="Genomic_DNA"/>
</dbReference>
<evidence type="ECO:0000313" key="3">
    <source>
        <dbReference type="EMBL" id="GAA2723307.1"/>
    </source>
</evidence>
<sequence>MFSRVTLCTIAGALLLSGCQGDPSTTAPPASPDTSSSAASVDPTESPAAAGQGQVLRSRGFSVTVPAGWNQVDLTTDTSEVVQVSWGVKDNPLGELVMDLQKELKAKGAVWALDPASASGSFAVHLSAACDSGGLTGSDLESLRRKAQAKTGAQVEDTAVGGKPALKITSSGTRSHDQVTYKQVDVRVPVSDDEFCYVSLEGPPESLTPAVVDPIAASFTLE</sequence>
<dbReference type="RefSeq" id="WP_344449802.1">
    <property type="nucleotide sequence ID" value="NZ_BAAATZ010000006.1"/>
</dbReference>
<reference evidence="4" key="1">
    <citation type="journal article" date="2019" name="Int. J. Syst. Evol. Microbiol.">
        <title>The Global Catalogue of Microorganisms (GCM) 10K type strain sequencing project: providing services to taxonomists for standard genome sequencing and annotation.</title>
        <authorList>
            <consortium name="The Broad Institute Genomics Platform"/>
            <consortium name="The Broad Institute Genome Sequencing Center for Infectious Disease"/>
            <person name="Wu L."/>
            <person name="Ma J."/>
        </authorList>
    </citation>
    <scope>NUCLEOTIDE SEQUENCE [LARGE SCALE GENOMIC DNA]</scope>
    <source>
        <strain evidence="4">JCM 8201</strain>
    </source>
</reference>
<feature type="chain" id="PRO_5045745395" description="Lipoprotein" evidence="2">
    <location>
        <begin position="22"/>
        <end position="222"/>
    </location>
</feature>
<comment type="caution">
    <text evidence="3">The sequence shown here is derived from an EMBL/GenBank/DDBJ whole genome shotgun (WGS) entry which is preliminary data.</text>
</comment>
<evidence type="ECO:0000256" key="1">
    <source>
        <dbReference type="SAM" id="MobiDB-lite"/>
    </source>
</evidence>
<gene>
    <name evidence="3" type="ORF">GCM10010439_18250</name>
</gene>
<dbReference type="PROSITE" id="PS51257">
    <property type="entry name" value="PROKAR_LIPOPROTEIN"/>
    <property type="match status" value="1"/>
</dbReference>
<dbReference type="Proteomes" id="UP001501842">
    <property type="component" value="Unassembled WGS sequence"/>
</dbReference>
<proteinExistence type="predicted"/>
<accession>A0ABN3U351</accession>
<protein>
    <recommendedName>
        <fullName evidence="5">Lipoprotein</fullName>
    </recommendedName>
</protein>
<evidence type="ECO:0000313" key="4">
    <source>
        <dbReference type="Proteomes" id="UP001501842"/>
    </source>
</evidence>
<feature type="region of interest" description="Disordered" evidence="1">
    <location>
        <begin position="22"/>
        <end position="53"/>
    </location>
</feature>
<name>A0ABN3U351_9ACTN</name>
<evidence type="ECO:0000256" key="2">
    <source>
        <dbReference type="SAM" id="SignalP"/>
    </source>
</evidence>
<feature type="compositionally biased region" description="Low complexity" evidence="1">
    <location>
        <begin position="22"/>
        <end position="44"/>
    </location>
</feature>